<reference evidence="2" key="1">
    <citation type="journal article" date="2022" name="Front. Genet.">
        <title>Chromosome-Scale Assembly of the Dendrobium nobile Genome Provides Insights Into the Molecular Mechanism of the Biosynthesis of the Medicinal Active Ingredient of Dendrobium.</title>
        <authorList>
            <person name="Xu Q."/>
            <person name="Niu S.-C."/>
            <person name="Li K.-L."/>
            <person name="Zheng P.-J."/>
            <person name="Zhang X.-J."/>
            <person name="Jia Y."/>
            <person name="Liu Y."/>
            <person name="Niu Y.-X."/>
            <person name="Yu L.-H."/>
            <person name="Chen D.-F."/>
            <person name="Zhang G.-Q."/>
        </authorList>
    </citation>
    <scope>NUCLEOTIDE SEQUENCE</scope>
    <source>
        <tissue evidence="2">Leaf</tissue>
    </source>
</reference>
<evidence type="ECO:0000313" key="3">
    <source>
        <dbReference type="EMBL" id="KAI0494875.1"/>
    </source>
</evidence>
<feature type="compositionally biased region" description="Basic residues" evidence="1">
    <location>
        <begin position="108"/>
        <end position="122"/>
    </location>
</feature>
<name>A0A8T3AFH5_DENNO</name>
<evidence type="ECO:0000313" key="2">
    <source>
        <dbReference type="EMBL" id="KAI0494873.1"/>
    </source>
</evidence>
<feature type="region of interest" description="Disordered" evidence="1">
    <location>
        <begin position="105"/>
        <end position="173"/>
    </location>
</feature>
<feature type="compositionally biased region" description="Acidic residues" evidence="1">
    <location>
        <begin position="1"/>
        <end position="11"/>
    </location>
</feature>
<evidence type="ECO:0000313" key="4">
    <source>
        <dbReference type="Proteomes" id="UP000829196"/>
    </source>
</evidence>
<dbReference type="EMBL" id="JAGYWB010000017">
    <property type="protein sequence ID" value="KAI0494875.1"/>
    <property type="molecule type" value="Genomic_DNA"/>
</dbReference>
<organism evidence="2 4">
    <name type="scientific">Dendrobium nobile</name>
    <name type="common">Orchid</name>
    <dbReference type="NCBI Taxonomy" id="94219"/>
    <lineage>
        <taxon>Eukaryota</taxon>
        <taxon>Viridiplantae</taxon>
        <taxon>Streptophyta</taxon>
        <taxon>Embryophyta</taxon>
        <taxon>Tracheophyta</taxon>
        <taxon>Spermatophyta</taxon>
        <taxon>Magnoliopsida</taxon>
        <taxon>Liliopsida</taxon>
        <taxon>Asparagales</taxon>
        <taxon>Orchidaceae</taxon>
        <taxon>Epidendroideae</taxon>
        <taxon>Malaxideae</taxon>
        <taxon>Dendrobiinae</taxon>
        <taxon>Dendrobium</taxon>
    </lineage>
</organism>
<sequence length="173" mass="18989">MGARVEEEDQGKEERKGKGEEVGEGEREREILTCREEGRSRRGWATGLVQVTSVEGLSPGNVEFGLGGRTGFREQGEAGVDSSRGSRVAQGKSTGWAALASAIVGRERRARSRRRGSRRPKGLRPVGAGQRQREGEQSELCEIQRERGRERMPCLGRAEPRKGRRAPLPVVLG</sequence>
<accession>A0A8T3AFH5</accession>
<feature type="region of interest" description="Disordered" evidence="1">
    <location>
        <begin position="1"/>
        <end position="30"/>
    </location>
</feature>
<proteinExistence type="predicted"/>
<comment type="caution">
    <text evidence="2">The sequence shown here is derived from an EMBL/GenBank/DDBJ whole genome shotgun (WGS) entry which is preliminary data.</text>
</comment>
<gene>
    <name evidence="2" type="ORF">KFK09_025019</name>
    <name evidence="3" type="ORF">KFK09_025021</name>
</gene>
<keyword evidence="4" id="KW-1185">Reference proteome</keyword>
<feature type="region of interest" description="Disordered" evidence="1">
    <location>
        <begin position="58"/>
        <end position="93"/>
    </location>
</feature>
<evidence type="ECO:0000256" key="1">
    <source>
        <dbReference type="SAM" id="MobiDB-lite"/>
    </source>
</evidence>
<protein>
    <submittedName>
        <fullName evidence="2">Uncharacterized protein</fullName>
    </submittedName>
</protein>
<feature type="compositionally biased region" description="Basic and acidic residues" evidence="1">
    <location>
        <begin position="12"/>
        <end position="30"/>
    </location>
</feature>
<feature type="compositionally biased region" description="Basic and acidic residues" evidence="1">
    <location>
        <begin position="131"/>
        <end position="152"/>
    </location>
</feature>
<dbReference type="Proteomes" id="UP000829196">
    <property type="component" value="Unassembled WGS sequence"/>
</dbReference>
<dbReference type="AlphaFoldDB" id="A0A8T3AFH5"/>
<dbReference type="EMBL" id="JAGYWB010000017">
    <property type="protein sequence ID" value="KAI0494873.1"/>
    <property type="molecule type" value="Genomic_DNA"/>
</dbReference>